<dbReference type="EMBL" id="CABPRJ010001540">
    <property type="protein sequence ID" value="VVC38991.1"/>
    <property type="molecule type" value="Genomic_DNA"/>
</dbReference>
<protein>
    <submittedName>
        <fullName evidence="1">Uncharacterized protein</fullName>
    </submittedName>
</protein>
<evidence type="ECO:0000313" key="1">
    <source>
        <dbReference type="EMBL" id="VVC38991.1"/>
    </source>
</evidence>
<organism evidence="1 2">
    <name type="scientific">Cinara cedri</name>
    <dbReference type="NCBI Taxonomy" id="506608"/>
    <lineage>
        <taxon>Eukaryota</taxon>
        <taxon>Metazoa</taxon>
        <taxon>Ecdysozoa</taxon>
        <taxon>Arthropoda</taxon>
        <taxon>Hexapoda</taxon>
        <taxon>Insecta</taxon>
        <taxon>Pterygota</taxon>
        <taxon>Neoptera</taxon>
        <taxon>Paraneoptera</taxon>
        <taxon>Hemiptera</taxon>
        <taxon>Sternorrhyncha</taxon>
        <taxon>Aphidomorpha</taxon>
        <taxon>Aphidoidea</taxon>
        <taxon>Aphididae</taxon>
        <taxon>Lachninae</taxon>
        <taxon>Cinara</taxon>
    </lineage>
</organism>
<keyword evidence="2" id="KW-1185">Reference proteome</keyword>
<gene>
    <name evidence="1" type="ORF">CINCED_3A024800</name>
</gene>
<evidence type="ECO:0000313" key="2">
    <source>
        <dbReference type="Proteomes" id="UP000325440"/>
    </source>
</evidence>
<name>A0A5E4N4Z0_9HEMI</name>
<sequence length="177" mass="19785">MCVRVCIVAYELPAAPGQQHSRHDSHVRARILYAVAAGARAYAITPVTPCRSPSARGRCAGPTLPVAKVYRPPRKRFALQRPPPPLPRFAYARARARAYDAAARHAVRRARRLHDNTNNDRVIVPLLSLLRRCADNTRRSTRTTVPVPTITADRTRRTCTAEGCEFIQRAKKICIVD</sequence>
<proteinExistence type="predicted"/>
<accession>A0A5E4N4Z0</accession>
<dbReference type="AlphaFoldDB" id="A0A5E4N4Z0"/>
<reference evidence="1 2" key="1">
    <citation type="submission" date="2019-08" db="EMBL/GenBank/DDBJ databases">
        <authorList>
            <person name="Alioto T."/>
            <person name="Alioto T."/>
            <person name="Gomez Garrido J."/>
        </authorList>
    </citation>
    <scope>NUCLEOTIDE SEQUENCE [LARGE SCALE GENOMIC DNA]</scope>
</reference>
<dbReference type="Proteomes" id="UP000325440">
    <property type="component" value="Unassembled WGS sequence"/>
</dbReference>